<organism evidence="1 2">
    <name type="scientific">Lasiosphaeria miniovina</name>
    <dbReference type="NCBI Taxonomy" id="1954250"/>
    <lineage>
        <taxon>Eukaryota</taxon>
        <taxon>Fungi</taxon>
        <taxon>Dikarya</taxon>
        <taxon>Ascomycota</taxon>
        <taxon>Pezizomycotina</taxon>
        <taxon>Sordariomycetes</taxon>
        <taxon>Sordariomycetidae</taxon>
        <taxon>Sordariales</taxon>
        <taxon>Lasiosphaeriaceae</taxon>
        <taxon>Lasiosphaeria</taxon>
    </lineage>
</organism>
<comment type="caution">
    <text evidence="1">The sequence shown here is derived from an EMBL/GenBank/DDBJ whole genome shotgun (WGS) entry which is preliminary data.</text>
</comment>
<proteinExistence type="predicted"/>
<dbReference type="RefSeq" id="XP_060292801.1">
    <property type="nucleotide sequence ID" value="XM_060434857.1"/>
</dbReference>
<gene>
    <name evidence="1" type="ORF">B0T26DRAFT_408095</name>
</gene>
<reference evidence="1" key="1">
    <citation type="submission" date="2023-06" db="EMBL/GenBank/DDBJ databases">
        <title>Genome-scale phylogeny and comparative genomics of the fungal order Sordariales.</title>
        <authorList>
            <consortium name="Lawrence Berkeley National Laboratory"/>
            <person name="Hensen N."/>
            <person name="Bonometti L."/>
            <person name="Westerberg I."/>
            <person name="Brannstrom I.O."/>
            <person name="Guillou S."/>
            <person name="Cros-Aarteil S."/>
            <person name="Calhoun S."/>
            <person name="Haridas S."/>
            <person name="Kuo A."/>
            <person name="Mondo S."/>
            <person name="Pangilinan J."/>
            <person name="Riley R."/>
            <person name="LaButti K."/>
            <person name="Andreopoulos B."/>
            <person name="Lipzen A."/>
            <person name="Chen C."/>
            <person name="Yanf M."/>
            <person name="Daum C."/>
            <person name="Ng V."/>
            <person name="Clum A."/>
            <person name="Steindorff A."/>
            <person name="Ohm R."/>
            <person name="Martin F."/>
            <person name="Silar P."/>
            <person name="Natvig D."/>
            <person name="Lalanne C."/>
            <person name="Gautier V."/>
            <person name="Ament-velasquez S.L."/>
            <person name="Kruys A."/>
            <person name="Hutchinson M.I."/>
            <person name="Powell A.J."/>
            <person name="Barry K."/>
            <person name="Miller A.N."/>
            <person name="Grigoriev I.V."/>
            <person name="Debuchy R."/>
            <person name="Gladieux P."/>
            <person name="Thoren M.H."/>
            <person name="Johannesson H."/>
        </authorList>
    </citation>
    <scope>NUCLEOTIDE SEQUENCE</scope>
    <source>
        <strain evidence="1">SMH2392-1A</strain>
    </source>
</reference>
<dbReference type="EMBL" id="JAUIRO010000006">
    <property type="protein sequence ID" value="KAK0709497.1"/>
    <property type="molecule type" value="Genomic_DNA"/>
</dbReference>
<dbReference type="GO" id="GO:0030246">
    <property type="term" value="F:carbohydrate binding"/>
    <property type="evidence" value="ECO:0007669"/>
    <property type="project" value="InterPro"/>
</dbReference>
<name>A0AA40A584_9PEZI</name>
<evidence type="ECO:0000313" key="1">
    <source>
        <dbReference type="EMBL" id="KAK0709497.1"/>
    </source>
</evidence>
<dbReference type="GeneID" id="85318127"/>
<evidence type="ECO:0000313" key="2">
    <source>
        <dbReference type="Proteomes" id="UP001172101"/>
    </source>
</evidence>
<protein>
    <submittedName>
        <fullName evidence="1">Uncharacterized protein</fullName>
    </submittedName>
</protein>
<dbReference type="Proteomes" id="UP001172101">
    <property type="component" value="Unassembled WGS sequence"/>
</dbReference>
<keyword evidence="2" id="KW-1185">Reference proteome</keyword>
<dbReference type="AlphaFoldDB" id="A0AA40A584"/>
<dbReference type="InterPro" id="IPR014718">
    <property type="entry name" value="GH-type_carb-bd"/>
</dbReference>
<sequence>MRKTKRTEGSPYRKAAMAPTHFKIVPRRSRALLFALFCLFVFLLLPSSDFDLRGVLLFLLFSTDPGRSHGSAGQAVDILQFIDPLIGTANGGHVFPGASLPYGRSAGASPLVVWR</sequence>
<accession>A0AA40A584</accession>
<dbReference type="Gene3D" id="2.70.98.10">
    <property type="match status" value="1"/>
</dbReference>